<feature type="domain" description="DUF5931" evidence="6">
    <location>
        <begin position="18"/>
        <end position="183"/>
    </location>
</feature>
<dbReference type="PANTHER" id="PTHR24421:SF61">
    <property type="entry name" value="OXYGEN SENSOR HISTIDINE KINASE NREB"/>
    <property type="match status" value="1"/>
</dbReference>
<protein>
    <submittedName>
        <fullName evidence="7">Signal transduction histidine kinase</fullName>
    </submittedName>
</protein>
<dbReference type="GO" id="GO:0016301">
    <property type="term" value="F:kinase activity"/>
    <property type="evidence" value="ECO:0007669"/>
    <property type="project" value="UniProtKB-KW"/>
</dbReference>
<dbReference type="PANTHER" id="PTHR24421">
    <property type="entry name" value="NITRATE/NITRITE SENSOR PROTEIN NARX-RELATED"/>
    <property type="match status" value="1"/>
</dbReference>
<dbReference type="SUPFAM" id="SSF55874">
    <property type="entry name" value="ATPase domain of HSP90 chaperone/DNA topoisomerase II/histidine kinase"/>
    <property type="match status" value="1"/>
</dbReference>
<dbReference type="EMBL" id="JAMTCK010000016">
    <property type="protein sequence ID" value="MCP2168927.1"/>
    <property type="molecule type" value="Genomic_DNA"/>
</dbReference>
<keyword evidence="4" id="KW-0812">Transmembrane</keyword>
<feature type="transmembrane region" description="Helical" evidence="4">
    <location>
        <begin position="79"/>
        <end position="99"/>
    </location>
</feature>
<feature type="transmembrane region" description="Helical" evidence="4">
    <location>
        <begin position="20"/>
        <end position="38"/>
    </location>
</feature>
<evidence type="ECO:0000259" key="5">
    <source>
        <dbReference type="Pfam" id="PF02518"/>
    </source>
</evidence>
<feature type="transmembrane region" description="Helical" evidence="4">
    <location>
        <begin position="130"/>
        <end position="147"/>
    </location>
</feature>
<accession>A0AAE3GK68</accession>
<keyword evidence="8" id="KW-1185">Reference proteome</keyword>
<dbReference type="AlphaFoldDB" id="A0AAE3GK68"/>
<dbReference type="InterPro" id="IPR036890">
    <property type="entry name" value="HATPase_C_sf"/>
</dbReference>
<evidence type="ECO:0000256" key="4">
    <source>
        <dbReference type="SAM" id="Phobius"/>
    </source>
</evidence>
<dbReference type="CDD" id="cd16917">
    <property type="entry name" value="HATPase_UhpB-NarQ-NarX-like"/>
    <property type="match status" value="1"/>
</dbReference>
<keyword evidence="3" id="KW-0902">Two-component regulatory system</keyword>
<evidence type="ECO:0000313" key="8">
    <source>
        <dbReference type="Proteomes" id="UP001206128"/>
    </source>
</evidence>
<dbReference type="NCBIfam" id="NF047322">
    <property type="entry name" value="HK_morpho_MacS"/>
    <property type="match status" value="1"/>
</dbReference>
<comment type="caution">
    <text evidence="7">The sequence shown here is derived from an EMBL/GenBank/DDBJ whole genome shotgun (WGS) entry which is preliminary data.</text>
</comment>
<evidence type="ECO:0000256" key="1">
    <source>
        <dbReference type="ARBA" id="ARBA00022679"/>
    </source>
</evidence>
<dbReference type="InterPro" id="IPR045975">
    <property type="entry name" value="DUF5931"/>
</dbReference>
<evidence type="ECO:0000259" key="6">
    <source>
        <dbReference type="Pfam" id="PF19354"/>
    </source>
</evidence>
<organism evidence="7 8">
    <name type="scientific">Goodfellowiella coeruleoviolacea</name>
    <dbReference type="NCBI Taxonomy" id="334858"/>
    <lineage>
        <taxon>Bacteria</taxon>
        <taxon>Bacillati</taxon>
        <taxon>Actinomycetota</taxon>
        <taxon>Actinomycetes</taxon>
        <taxon>Pseudonocardiales</taxon>
        <taxon>Pseudonocardiaceae</taxon>
        <taxon>Goodfellowiella</taxon>
    </lineage>
</organism>
<feature type="transmembrane region" description="Helical" evidence="4">
    <location>
        <begin position="50"/>
        <end position="70"/>
    </location>
</feature>
<feature type="domain" description="Histidine kinase/HSP90-like ATPase" evidence="5">
    <location>
        <begin position="286"/>
        <end position="381"/>
    </location>
</feature>
<evidence type="ECO:0000256" key="3">
    <source>
        <dbReference type="ARBA" id="ARBA00023012"/>
    </source>
</evidence>
<name>A0AAE3GK68_9PSEU</name>
<reference evidence="7" key="1">
    <citation type="submission" date="2022-06" db="EMBL/GenBank/DDBJ databases">
        <title>Genomic Encyclopedia of Archaeal and Bacterial Type Strains, Phase II (KMG-II): from individual species to whole genera.</title>
        <authorList>
            <person name="Goeker M."/>
        </authorList>
    </citation>
    <scope>NUCLEOTIDE SEQUENCE</scope>
    <source>
        <strain evidence="7">DSM 43935</strain>
    </source>
</reference>
<gene>
    <name evidence="7" type="ORF">LX83_005807</name>
</gene>
<evidence type="ECO:0000256" key="2">
    <source>
        <dbReference type="ARBA" id="ARBA00022777"/>
    </source>
</evidence>
<evidence type="ECO:0000313" key="7">
    <source>
        <dbReference type="EMBL" id="MCP2168927.1"/>
    </source>
</evidence>
<dbReference type="GO" id="GO:0000160">
    <property type="term" value="P:phosphorelay signal transduction system"/>
    <property type="evidence" value="ECO:0007669"/>
    <property type="project" value="UniProtKB-KW"/>
</dbReference>
<keyword evidence="2 7" id="KW-0418">Kinase</keyword>
<keyword evidence="4" id="KW-0472">Membrane</keyword>
<dbReference type="Pfam" id="PF19354">
    <property type="entry name" value="DUF5931"/>
    <property type="match status" value="1"/>
</dbReference>
<keyword evidence="1" id="KW-0808">Transferase</keyword>
<feature type="transmembrane region" description="Helical" evidence="4">
    <location>
        <begin position="154"/>
        <end position="175"/>
    </location>
</feature>
<dbReference type="InterPro" id="IPR003594">
    <property type="entry name" value="HATPase_dom"/>
</dbReference>
<proteinExistence type="predicted"/>
<dbReference type="Pfam" id="PF02518">
    <property type="entry name" value="HATPase_c"/>
    <property type="match status" value="1"/>
</dbReference>
<dbReference type="Proteomes" id="UP001206128">
    <property type="component" value="Unassembled WGS sequence"/>
</dbReference>
<dbReference type="InterPro" id="IPR050482">
    <property type="entry name" value="Sensor_HK_TwoCompSys"/>
</dbReference>
<sequence>MQQRFTVPGNDRVQDPTTPLWRGTGVLRIVTFLFAVGVTWVNHTGYTRPWLAWVTVTAMGGWTAFTVWAYSQGFGRRPWVVVADVVVTCALMGLSPLILSDTQYAWRTPLITTIWAAEPPVAAGTLAGRYAGMVAGGVVALCTYLSLGRLDVDVLRDAALLMGAGFVVGLAAQVARQSAEQLARALRTEAATAERERLARSIHDGVLQVLARVQRRGAELGGEAAELAALAGEQEMALRALVSAAPAESTVDGEVDLRPELQLLATHRVQVAAPATRVMVAARTATELTAIAREALSNVDKHAGPDARAWVLLEDLGDEVVLSIRDDGPGIPSGRLAVAEAEGRMGVAKSMRGRVVALGGRLDLQTGPGEGTEWEVRVPRAPSRD</sequence>
<dbReference type="Gene3D" id="3.30.565.10">
    <property type="entry name" value="Histidine kinase-like ATPase, C-terminal domain"/>
    <property type="match status" value="1"/>
</dbReference>
<dbReference type="RefSeq" id="WP_253777225.1">
    <property type="nucleotide sequence ID" value="NZ_JAMTCK010000016.1"/>
</dbReference>
<keyword evidence="4" id="KW-1133">Transmembrane helix</keyword>